<dbReference type="Proteomes" id="UP000294003">
    <property type="component" value="Unassembled WGS sequence"/>
</dbReference>
<evidence type="ECO:0000256" key="1">
    <source>
        <dbReference type="SAM" id="MobiDB-lite"/>
    </source>
</evidence>
<protein>
    <submittedName>
        <fullName evidence="2">Uncharacterized protein</fullName>
    </submittedName>
</protein>
<evidence type="ECO:0000313" key="3">
    <source>
        <dbReference type="Proteomes" id="UP000294003"/>
    </source>
</evidence>
<comment type="caution">
    <text evidence="2">The sequence shown here is derived from an EMBL/GenBank/DDBJ whole genome shotgun (WGS) entry which is preliminary data.</text>
</comment>
<sequence length="86" mass="8996">MLNVEDAVESSEGHRMKMGESGHLGQGGALANAYGTPHGIGLSVLGLGQVVVYALCLDAEERVARIRYLHHDLGSRRAGVAGASRV</sequence>
<organism evidence="2 3">
    <name type="scientific">Monosporascus cannonballus</name>
    <dbReference type="NCBI Taxonomy" id="155416"/>
    <lineage>
        <taxon>Eukaryota</taxon>
        <taxon>Fungi</taxon>
        <taxon>Dikarya</taxon>
        <taxon>Ascomycota</taxon>
        <taxon>Pezizomycotina</taxon>
        <taxon>Sordariomycetes</taxon>
        <taxon>Xylariomycetidae</taxon>
        <taxon>Xylariales</taxon>
        <taxon>Xylariales incertae sedis</taxon>
        <taxon>Monosporascus</taxon>
    </lineage>
</organism>
<accession>A0ABY0GV22</accession>
<evidence type="ECO:0000313" key="2">
    <source>
        <dbReference type="EMBL" id="RYO75469.1"/>
    </source>
</evidence>
<feature type="region of interest" description="Disordered" evidence="1">
    <location>
        <begin position="1"/>
        <end position="21"/>
    </location>
</feature>
<keyword evidence="3" id="KW-1185">Reference proteome</keyword>
<dbReference type="EMBL" id="QJNS01000703">
    <property type="protein sequence ID" value="RYO75469.1"/>
    <property type="molecule type" value="Genomic_DNA"/>
</dbReference>
<reference evidence="2 3" key="1">
    <citation type="submission" date="2018-06" db="EMBL/GenBank/DDBJ databases">
        <title>Complete Genomes of Monosporascus.</title>
        <authorList>
            <person name="Robinson A.J."/>
            <person name="Natvig D.O."/>
        </authorList>
    </citation>
    <scope>NUCLEOTIDE SEQUENCE [LARGE SCALE GENOMIC DNA]</scope>
    <source>
        <strain evidence="2 3">CBS 609.92</strain>
    </source>
</reference>
<proteinExistence type="predicted"/>
<gene>
    <name evidence="2" type="ORF">DL762_010007</name>
</gene>
<name>A0ABY0GV22_9PEZI</name>
<feature type="compositionally biased region" description="Basic and acidic residues" evidence="1">
    <location>
        <begin position="11"/>
        <end position="20"/>
    </location>
</feature>